<dbReference type="PROSITE" id="PS50001">
    <property type="entry name" value="SH2"/>
    <property type="match status" value="1"/>
</dbReference>
<dbReference type="SUPFAM" id="SSF55550">
    <property type="entry name" value="SH2 domain"/>
    <property type="match status" value="1"/>
</dbReference>
<dbReference type="Pfam" id="PF07714">
    <property type="entry name" value="PK_Tyr_Ser-Thr"/>
    <property type="match status" value="1"/>
</dbReference>
<dbReference type="InterPro" id="IPR000980">
    <property type="entry name" value="SH2"/>
</dbReference>
<evidence type="ECO:0000259" key="17">
    <source>
        <dbReference type="PROSITE" id="PS50011"/>
    </source>
</evidence>
<dbReference type="PROSITE" id="PS51366">
    <property type="entry name" value="MI"/>
    <property type="match status" value="1"/>
</dbReference>
<keyword evidence="9" id="KW-0508">mRNA splicing</keyword>
<feature type="compositionally biased region" description="Acidic residues" evidence="15">
    <location>
        <begin position="690"/>
        <end position="703"/>
    </location>
</feature>
<dbReference type="SUPFAM" id="SSF56112">
    <property type="entry name" value="Protein kinase-like (PK-like)"/>
    <property type="match status" value="1"/>
</dbReference>
<keyword evidence="5 13" id="KW-0547">Nucleotide-binding</keyword>
<dbReference type="InterPro" id="IPR000719">
    <property type="entry name" value="Prot_kinase_dom"/>
</dbReference>
<evidence type="ECO:0000256" key="7">
    <source>
        <dbReference type="ARBA" id="ARBA00022840"/>
    </source>
</evidence>
<dbReference type="PRINTS" id="PR00401">
    <property type="entry name" value="SH2DOMAIN"/>
</dbReference>
<dbReference type="InterPro" id="IPR017441">
    <property type="entry name" value="Protein_kinase_ATP_BS"/>
</dbReference>
<feature type="binding site" evidence="13">
    <location>
        <position position="1091"/>
    </location>
    <ligand>
        <name>ATP</name>
        <dbReference type="ChEBI" id="CHEBI:30616"/>
    </ligand>
</feature>
<evidence type="ECO:0000259" key="16">
    <source>
        <dbReference type="PROSITE" id="PS50001"/>
    </source>
</evidence>
<dbReference type="PANTHER" id="PTHR18034:SF3">
    <property type="entry name" value="PRE-MRNA-SPLICING FACTOR CWC22 HOMOLOG"/>
    <property type="match status" value="1"/>
</dbReference>
<feature type="compositionally biased region" description="Low complexity" evidence="15">
    <location>
        <begin position="704"/>
        <end position="729"/>
    </location>
</feature>
<dbReference type="Gene3D" id="3.30.505.10">
    <property type="entry name" value="SH2 domain"/>
    <property type="match status" value="1"/>
</dbReference>
<feature type="compositionally biased region" description="Basic and acidic residues" evidence="15">
    <location>
        <begin position="849"/>
        <end position="914"/>
    </location>
</feature>
<keyword evidence="8 14" id="KW-0829">Tyrosine-protein kinase</keyword>
<dbReference type="InterPro" id="IPR003890">
    <property type="entry name" value="MIF4G-like_typ-3"/>
</dbReference>
<feature type="region of interest" description="Disordered" evidence="15">
    <location>
        <begin position="676"/>
        <end position="914"/>
    </location>
</feature>
<evidence type="ECO:0000256" key="2">
    <source>
        <dbReference type="ARBA" id="ARBA00006856"/>
    </source>
</evidence>
<dbReference type="CDD" id="cd00192">
    <property type="entry name" value="PTKc"/>
    <property type="match status" value="1"/>
</dbReference>
<proteinExistence type="inferred from homology"/>
<dbReference type="FunFam" id="1.25.40.180:FF:000004">
    <property type="entry name" value="pre-mRNA-splicing factor CWC22 homolog"/>
    <property type="match status" value="1"/>
</dbReference>
<keyword evidence="20" id="KW-1185">Reference proteome</keyword>
<protein>
    <recommendedName>
        <fullName evidence="14">Tyrosine-protein kinase</fullName>
        <ecNumber evidence="14">2.7.10.2</ecNumber>
    </recommendedName>
</protein>
<reference evidence="19 20" key="1">
    <citation type="submission" date="2018-08" db="EMBL/GenBank/DDBJ databases">
        <authorList>
            <person name="Laetsch R D."/>
            <person name="Stevens L."/>
            <person name="Kumar S."/>
            <person name="Blaxter L. M."/>
        </authorList>
    </citation>
    <scope>NUCLEOTIDE SEQUENCE [LARGE SCALE GENOMIC DNA]</scope>
</reference>
<dbReference type="Gene3D" id="1.25.40.180">
    <property type="match status" value="1"/>
</dbReference>
<dbReference type="InterPro" id="IPR011009">
    <property type="entry name" value="Kinase-like_dom_sf"/>
</dbReference>
<evidence type="ECO:0000256" key="15">
    <source>
        <dbReference type="SAM" id="MobiDB-lite"/>
    </source>
</evidence>
<dbReference type="SMART" id="SM00219">
    <property type="entry name" value="TyrKc"/>
    <property type="match status" value="1"/>
</dbReference>
<evidence type="ECO:0000259" key="18">
    <source>
        <dbReference type="PROSITE" id="PS51366"/>
    </source>
</evidence>
<dbReference type="PROSITE" id="PS50011">
    <property type="entry name" value="PROTEIN_KINASE_DOM"/>
    <property type="match status" value="1"/>
</dbReference>
<evidence type="ECO:0000313" key="20">
    <source>
        <dbReference type="Proteomes" id="UP000277928"/>
    </source>
</evidence>
<feature type="region of interest" description="Disordered" evidence="15">
    <location>
        <begin position="388"/>
        <end position="416"/>
    </location>
</feature>
<dbReference type="PRINTS" id="PR00109">
    <property type="entry name" value="TYRKINASE"/>
</dbReference>
<evidence type="ECO:0000256" key="11">
    <source>
        <dbReference type="ARBA" id="ARBA00051245"/>
    </source>
</evidence>
<feature type="region of interest" description="Disordered" evidence="15">
    <location>
        <begin position="1"/>
        <end position="25"/>
    </location>
</feature>
<feature type="compositionally biased region" description="Basic and acidic residues" evidence="15">
    <location>
        <begin position="770"/>
        <end position="840"/>
    </location>
</feature>
<comment type="subcellular location">
    <subcellularLocation>
        <location evidence="1">Nucleus speckle</location>
    </subcellularLocation>
</comment>
<dbReference type="CDD" id="cd10361">
    <property type="entry name" value="SH2_Fps_family"/>
    <property type="match status" value="1"/>
</dbReference>
<dbReference type="InterPro" id="IPR036860">
    <property type="entry name" value="SH2_dom_sf"/>
</dbReference>
<name>A0A3P6S8H9_LITSI</name>
<evidence type="ECO:0000256" key="1">
    <source>
        <dbReference type="ARBA" id="ARBA00004324"/>
    </source>
</evidence>
<dbReference type="InterPro" id="IPR035849">
    <property type="entry name" value="Fes/Fps/Fer_SH2"/>
</dbReference>
<evidence type="ECO:0000256" key="14">
    <source>
        <dbReference type="RuleBase" id="RU362096"/>
    </source>
</evidence>
<organism evidence="19 20">
    <name type="scientific">Litomosoides sigmodontis</name>
    <name type="common">Filarial nematode worm</name>
    <dbReference type="NCBI Taxonomy" id="42156"/>
    <lineage>
        <taxon>Eukaryota</taxon>
        <taxon>Metazoa</taxon>
        <taxon>Ecdysozoa</taxon>
        <taxon>Nematoda</taxon>
        <taxon>Chromadorea</taxon>
        <taxon>Rhabditida</taxon>
        <taxon>Spirurina</taxon>
        <taxon>Spiruromorpha</taxon>
        <taxon>Filarioidea</taxon>
        <taxon>Onchocercidae</taxon>
        <taxon>Litomosoides</taxon>
    </lineage>
</organism>
<evidence type="ECO:0000313" key="19">
    <source>
        <dbReference type="EMBL" id="VDK68427.1"/>
    </source>
</evidence>
<dbReference type="SMART" id="SM00544">
    <property type="entry name" value="MA3"/>
    <property type="match status" value="1"/>
</dbReference>
<dbReference type="GO" id="GO:0071013">
    <property type="term" value="C:catalytic step 2 spliceosome"/>
    <property type="evidence" value="ECO:0007669"/>
    <property type="project" value="TreeGrafter"/>
</dbReference>
<comment type="similarity">
    <text evidence="2">Belongs to the CWC22 family.</text>
</comment>
<dbReference type="PROSITE" id="PS00107">
    <property type="entry name" value="PROTEIN_KINASE_ATP"/>
    <property type="match status" value="1"/>
</dbReference>
<dbReference type="SMART" id="SM00543">
    <property type="entry name" value="MIF4G"/>
    <property type="match status" value="1"/>
</dbReference>
<dbReference type="GO" id="GO:0004715">
    <property type="term" value="F:non-membrane spanning protein tyrosine kinase activity"/>
    <property type="evidence" value="ECO:0007669"/>
    <property type="project" value="UniProtKB-EC"/>
</dbReference>
<dbReference type="EC" id="2.7.10.2" evidence="14"/>
<dbReference type="GO" id="GO:0016607">
    <property type="term" value="C:nuclear speck"/>
    <property type="evidence" value="ECO:0007669"/>
    <property type="project" value="UniProtKB-SubCell"/>
</dbReference>
<dbReference type="InterPro" id="IPR008266">
    <property type="entry name" value="Tyr_kinase_AS"/>
</dbReference>
<evidence type="ECO:0000256" key="4">
    <source>
        <dbReference type="ARBA" id="ARBA00022679"/>
    </source>
</evidence>
<evidence type="ECO:0000256" key="5">
    <source>
        <dbReference type="ARBA" id="ARBA00022741"/>
    </source>
</evidence>
<keyword evidence="12" id="KW-0727">SH2 domain</keyword>
<evidence type="ECO:0000256" key="3">
    <source>
        <dbReference type="ARBA" id="ARBA00022664"/>
    </source>
</evidence>
<dbReference type="GO" id="GO:0000398">
    <property type="term" value="P:mRNA splicing, via spliceosome"/>
    <property type="evidence" value="ECO:0007669"/>
    <property type="project" value="TreeGrafter"/>
</dbReference>
<comment type="catalytic activity">
    <reaction evidence="11 14">
        <text>L-tyrosyl-[protein] + ATP = O-phospho-L-tyrosyl-[protein] + ADP + H(+)</text>
        <dbReference type="Rhea" id="RHEA:10596"/>
        <dbReference type="Rhea" id="RHEA-COMP:10136"/>
        <dbReference type="Rhea" id="RHEA-COMP:20101"/>
        <dbReference type="ChEBI" id="CHEBI:15378"/>
        <dbReference type="ChEBI" id="CHEBI:30616"/>
        <dbReference type="ChEBI" id="CHEBI:46858"/>
        <dbReference type="ChEBI" id="CHEBI:61978"/>
        <dbReference type="ChEBI" id="CHEBI:456216"/>
        <dbReference type="EC" id="2.7.10.2"/>
    </reaction>
</comment>
<keyword evidence="7 13" id="KW-0067">ATP-binding</keyword>
<dbReference type="OMA" id="WPDDENK"/>
<keyword evidence="3" id="KW-0507">mRNA processing</keyword>
<evidence type="ECO:0000256" key="10">
    <source>
        <dbReference type="ARBA" id="ARBA00023242"/>
    </source>
</evidence>
<dbReference type="InterPro" id="IPR020635">
    <property type="entry name" value="Tyr_kinase_cat_dom"/>
</dbReference>
<dbReference type="InterPro" id="IPR016024">
    <property type="entry name" value="ARM-type_fold"/>
</dbReference>
<sequence length="1388" mass="160120">MPMLTSSTSLQPPDHQPASSSVVSAVTSRHWPTSIRRHVRSGPCYSQWMPEYLSDKRITIANSFLFTSEILTFSSSLDSNMSSKEQKTQKPKKDMDLLHTRTGGAYIPPAKLKMMQEQISDKNSEAYQRLDWERLKKRIHGQVNKANTSNLLSVIRDLLRENVIRGRGLLARSIIQAQSYSPTFSNVYAAVVAVINSHFPNIGMLIIHRLLIQFKRCYKRNDKTSTVTISKFIAHLINQQVIHEILALEMMILMLENPTDDSVEVTIAFLKECGARLSEISPRGLNAIFDRLRSILSDSDIDKRIQYMIEVIFHIRKDKFQAYPALIDELDLIEEDDQITHTITLEDPLMPENELNSFAFPDVFKYDPDFEKHEAEYEEIRRDAIGFAEEDSDEEEGSEEAPDEETAEAQQGEKQHTVIIDNTEQNLVAFRRNIYLTIQSSLDFQEAAHKLLKIDLKSGQDKCYFAIVDEGYSLLIVISRIIVCTILEVYKYVVRINCVGELVPKKDVELCNMIVDCCAQQRTYEKFYGLLAERFCRLRKEFQEAFERIARDTYNTIHRFEYNKLRNMACLVAHLLSTDAISWNILDQISLNEEDTTSSGRIYIKIVFQELAEFLGVENLLQRIRDPTMQSSFDKIFPRDNPNNTRFSINFFTTIGLGYLTVDLRLHLDQGRKKAKVEVSSSSESSSSDTDSDESSSDSDDSSSDSNESNSDSNESSSDSTSSTSSSVSDDSEDSEESRHNAKLLKKTEQMDRISKTDQKKNHYSKNTGRKNENGRENRSRDRKSEASHEKRETNEEKMKMKSYNRESDRETRRKYEDEPNGRKRERYTAGREDSKERRDERRKHDRTRRGENEVEKRNYDEKGKRRKRDSNDLDDRRKDKDDENSGKDDGESLNEHHENITRRVMADNKSNIDKVSKKQQRKELEDQHWYHGLLSREDIEKLLVKHGDFLVRVIDNQGVHQIVLSIHVGERNIHLTISVLVIGCLFCGLIVRTEDGRFQLSVLRRGKRFPSIYDLVQYYKIHKIRIKDSSGKDIRLGDGVPKPKWLVKHDAINYDKNKPPLGSGNFADVYLGTFSCDKDGNKQVIPVAIKIIKPGKGDEREAKQSMIREGKIMSFYNHENIVQFYGVACDRPPIAIVMEYCPGGSLENHLKKQRENIIVGERIEYCLEAALGMRYLHMQGCLHRDLAARNCLISMNGLVKISDFGLSKADTLDRENDIEMTDIPVRWMAPETLVKNPQFSKKSDVWSFGVLLYEIFNFGVKPWPDDENKKIATNIRRIRMPQMPPITPPEIKVLISMIWIKNADNRPNFNVICKRIHEMQRGDLKPPPIAECAVNRIPNVKRIEYTKVEHILDDVTEEAEPVETPTITVDETTEGGKRMRRRSMSLR</sequence>
<dbReference type="InterPro" id="IPR001245">
    <property type="entry name" value="Ser-Thr/Tyr_kinase_cat_dom"/>
</dbReference>
<feature type="domain" description="SH2" evidence="16">
    <location>
        <begin position="930"/>
        <end position="1041"/>
    </location>
</feature>
<dbReference type="Gene3D" id="1.10.510.10">
    <property type="entry name" value="Transferase(Phosphotransferase) domain 1"/>
    <property type="match status" value="1"/>
</dbReference>
<dbReference type="Proteomes" id="UP000277928">
    <property type="component" value="Unassembled WGS sequence"/>
</dbReference>
<evidence type="ECO:0000256" key="6">
    <source>
        <dbReference type="ARBA" id="ARBA00022777"/>
    </source>
</evidence>
<feature type="domain" description="Protein kinase" evidence="17">
    <location>
        <begin position="1056"/>
        <end position="1321"/>
    </location>
</feature>
<feature type="compositionally biased region" description="Basic and acidic residues" evidence="15">
    <location>
        <begin position="746"/>
        <end position="761"/>
    </location>
</feature>
<feature type="compositionally biased region" description="Low complexity" evidence="15">
    <location>
        <begin position="678"/>
        <end position="689"/>
    </location>
</feature>
<accession>A0A3P6S8H9</accession>
<dbReference type="Pfam" id="PF00017">
    <property type="entry name" value="SH2"/>
    <property type="match status" value="1"/>
</dbReference>
<dbReference type="Pfam" id="PF02854">
    <property type="entry name" value="MIF4G"/>
    <property type="match status" value="1"/>
</dbReference>
<dbReference type="PANTHER" id="PTHR18034">
    <property type="entry name" value="CELL CYCLE CONTROL PROTEIN CWF22-RELATED"/>
    <property type="match status" value="1"/>
</dbReference>
<dbReference type="STRING" id="42156.A0A3P6S8H9"/>
<dbReference type="GO" id="GO:0005524">
    <property type="term" value="F:ATP binding"/>
    <property type="evidence" value="ECO:0007669"/>
    <property type="project" value="UniProtKB-UniRule"/>
</dbReference>
<feature type="compositionally biased region" description="Acidic residues" evidence="15">
    <location>
        <begin position="388"/>
        <end position="407"/>
    </location>
</feature>
<dbReference type="EMBL" id="UYRX01000010">
    <property type="protein sequence ID" value="VDK68427.1"/>
    <property type="molecule type" value="Genomic_DNA"/>
</dbReference>
<gene>
    <name evidence="19" type="ORF">NLS_LOCUS427</name>
</gene>
<dbReference type="InterPro" id="IPR050781">
    <property type="entry name" value="CWC22_splicing_factor"/>
</dbReference>
<keyword evidence="10" id="KW-0539">Nucleus</keyword>
<dbReference type="OrthoDB" id="1924287at2759"/>
<dbReference type="SUPFAM" id="SSF48371">
    <property type="entry name" value="ARM repeat"/>
    <property type="match status" value="1"/>
</dbReference>
<comment type="similarity">
    <text evidence="14">Belongs to the protein kinase superfamily. Tyr protein kinase family.</text>
</comment>
<evidence type="ECO:0000256" key="12">
    <source>
        <dbReference type="PROSITE-ProRule" id="PRU00191"/>
    </source>
</evidence>
<dbReference type="InterPro" id="IPR003891">
    <property type="entry name" value="Initiation_fac_eIF4g_MI"/>
</dbReference>
<feature type="compositionally biased region" description="Polar residues" evidence="15">
    <location>
        <begin position="1"/>
        <end position="11"/>
    </location>
</feature>
<evidence type="ECO:0000256" key="8">
    <source>
        <dbReference type="ARBA" id="ARBA00023137"/>
    </source>
</evidence>
<evidence type="ECO:0000256" key="13">
    <source>
        <dbReference type="PROSITE-ProRule" id="PRU10141"/>
    </source>
</evidence>
<dbReference type="Pfam" id="PF02847">
    <property type="entry name" value="MA3"/>
    <property type="match status" value="1"/>
</dbReference>
<dbReference type="PROSITE" id="PS00109">
    <property type="entry name" value="PROTEIN_KINASE_TYR"/>
    <property type="match status" value="1"/>
</dbReference>
<evidence type="ECO:0000256" key="9">
    <source>
        <dbReference type="ARBA" id="ARBA00023187"/>
    </source>
</evidence>
<dbReference type="GO" id="GO:0003723">
    <property type="term" value="F:RNA binding"/>
    <property type="evidence" value="ECO:0007669"/>
    <property type="project" value="InterPro"/>
</dbReference>
<feature type="domain" description="MI" evidence="18">
    <location>
        <begin position="429"/>
        <end position="591"/>
    </location>
</feature>
<keyword evidence="4 14" id="KW-0808">Transferase</keyword>
<dbReference type="SMART" id="SM00252">
    <property type="entry name" value="SH2"/>
    <property type="match status" value="1"/>
</dbReference>
<keyword evidence="6 14" id="KW-0418">Kinase</keyword>